<feature type="region of interest" description="Disordered" evidence="1">
    <location>
        <begin position="47"/>
        <end position="71"/>
    </location>
</feature>
<feature type="region of interest" description="Disordered" evidence="1">
    <location>
        <begin position="103"/>
        <end position="127"/>
    </location>
</feature>
<keyword evidence="3" id="KW-1185">Reference proteome</keyword>
<feature type="compositionally biased region" description="Basic and acidic residues" evidence="1">
    <location>
        <begin position="103"/>
        <end position="125"/>
    </location>
</feature>
<proteinExistence type="predicted"/>
<name>A0A4U0XL08_9PEZI</name>
<evidence type="ECO:0000256" key="1">
    <source>
        <dbReference type="SAM" id="MobiDB-lite"/>
    </source>
</evidence>
<reference evidence="2 3" key="1">
    <citation type="submission" date="2017-03" db="EMBL/GenBank/DDBJ databases">
        <title>Genomes of endolithic fungi from Antarctica.</title>
        <authorList>
            <person name="Coleine C."/>
            <person name="Masonjones S."/>
            <person name="Stajich J.E."/>
        </authorList>
    </citation>
    <scope>NUCLEOTIDE SEQUENCE [LARGE SCALE GENOMIC DNA]</scope>
    <source>
        <strain evidence="2 3">CCFEE 5184</strain>
    </source>
</reference>
<accession>A0A4U0XL08</accession>
<dbReference type="EMBL" id="NAJQ01000125">
    <property type="protein sequence ID" value="TKA77934.1"/>
    <property type="molecule type" value="Genomic_DNA"/>
</dbReference>
<evidence type="ECO:0000313" key="2">
    <source>
        <dbReference type="EMBL" id="TKA77934.1"/>
    </source>
</evidence>
<sequence>MEVAVVCRKASRAAISRSGGGLDAITPIDQNTSLAKYRFGPVNPWSSAIPPTPSSRARHTAAAGANRQRRSPLMGRVPAEVRNYIYVLVFGGGGGLRSLEAGCDREKGEKEEAERETETEMETKKLPARAQNTQNLLTASPPSNALLLCCRKSYREAGELYREAYRRYWRTTTFVLEERSSLAYDFLPPFTDRDLAEIRHLYFFTSGKLLCDGRVGDGGGSRGVMEMLRSSFVGCGGELELELMRCRDGSWACLNFGFVHAAPHGHGNGHGHRFMLVPERRQGDRWGFVGVLDGGFDEGLEGIGGREYEVVRKGELSALLDIEIA</sequence>
<comment type="caution">
    <text evidence="2">The sequence shown here is derived from an EMBL/GenBank/DDBJ whole genome shotgun (WGS) entry which is preliminary data.</text>
</comment>
<protein>
    <submittedName>
        <fullName evidence="2">Uncharacterized protein</fullName>
    </submittedName>
</protein>
<dbReference type="AlphaFoldDB" id="A0A4U0XL08"/>
<gene>
    <name evidence="2" type="ORF">B0A55_03721</name>
</gene>
<dbReference type="OrthoDB" id="5413827at2759"/>
<dbReference type="Proteomes" id="UP000309340">
    <property type="component" value="Unassembled WGS sequence"/>
</dbReference>
<evidence type="ECO:0000313" key="3">
    <source>
        <dbReference type="Proteomes" id="UP000309340"/>
    </source>
</evidence>
<organism evidence="2 3">
    <name type="scientific">Friedmanniomyces simplex</name>
    <dbReference type="NCBI Taxonomy" id="329884"/>
    <lineage>
        <taxon>Eukaryota</taxon>
        <taxon>Fungi</taxon>
        <taxon>Dikarya</taxon>
        <taxon>Ascomycota</taxon>
        <taxon>Pezizomycotina</taxon>
        <taxon>Dothideomycetes</taxon>
        <taxon>Dothideomycetidae</taxon>
        <taxon>Mycosphaerellales</taxon>
        <taxon>Teratosphaeriaceae</taxon>
        <taxon>Friedmanniomyces</taxon>
    </lineage>
</organism>